<protein>
    <submittedName>
        <fullName evidence="2">Uncharacterized protein</fullName>
    </submittedName>
</protein>
<evidence type="ECO:0000313" key="2">
    <source>
        <dbReference type="EMBL" id="EEE65480.1"/>
    </source>
</evidence>
<name>B9FSL9_ORYSJ</name>
<dbReference type="Pfam" id="PF14009">
    <property type="entry name" value="PADRE"/>
    <property type="match status" value="1"/>
</dbReference>
<feature type="region of interest" description="Disordered" evidence="1">
    <location>
        <begin position="88"/>
        <end position="120"/>
    </location>
</feature>
<reference evidence="2" key="2">
    <citation type="submission" date="2008-12" db="EMBL/GenBank/DDBJ databases">
        <title>Improved gene annotation of the rice (Oryza sativa) genomes.</title>
        <authorList>
            <person name="Wang J."/>
            <person name="Li R."/>
            <person name="Fan W."/>
            <person name="Huang Q."/>
            <person name="Zhang J."/>
            <person name="Zhou Y."/>
            <person name="Hu Y."/>
            <person name="Zi S."/>
            <person name="Li J."/>
            <person name="Ni P."/>
            <person name="Zheng H."/>
            <person name="Zhang Y."/>
            <person name="Zhao M."/>
            <person name="Hao Q."/>
            <person name="McDermott J."/>
            <person name="Samudrala R."/>
            <person name="Kristiansen K."/>
            <person name="Wong G.K.-S."/>
        </authorList>
    </citation>
    <scope>NUCLEOTIDE SEQUENCE</scope>
</reference>
<sequence length="155" mass="16217">MAQFVAPASTVRDARCRASASTCFVCCSDELRFDAPARAMAVHDALRLGQLYFVLPVSALHRPFSDQDMAALTVKAIAALGASATAAAAGGNSSSISVSSRGKNASPASKQRQQTTARVAPIRRGSTEVALLANAQDCRCRGRAPSRKAMSDPTY</sequence>
<dbReference type="Proteomes" id="UP000007752">
    <property type="component" value="Chromosome 6"/>
</dbReference>
<accession>B9FSL9</accession>
<reference evidence="2" key="1">
    <citation type="journal article" date="2005" name="PLoS Biol.">
        <title>The genomes of Oryza sativa: a history of duplications.</title>
        <authorList>
            <person name="Yu J."/>
            <person name="Wang J."/>
            <person name="Lin W."/>
            <person name="Li S."/>
            <person name="Li H."/>
            <person name="Zhou J."/>
            <person name="Ni P."/>
            <person name="Dong W."/>
            <person name="Hu S."/>
            <person name="Zeng C."/>
            <person name="Zhang J."/>
            <person name="Zhang Y."/>
            <person name="Li R."/>
            <person name="Xu Z."/>
            <person name="Li S."/>
            <person name="Li X."/>
            <person name="Zheng H."/>
            <person name="Cong L."/>
            <person name="Lin L."/>
            <person name="Yin J."/>
            <person name="Geng J."/>
            <person name="Li G."/>
            <person name="Shi J."/>
            <person name="Liu J."/>
            <person name="Lv H."/>
            <person name="Li J."/>
            <person name="Wang J."/>
            <person name="Deng Y."/>
            <person name="Ran L."/>
            <person name="Shi X."/>
            <person name="Wang X."/>
            <person name="Wu Q."/>
            <person name="Li C."/>
            <person name="Ren X."/>
            <person name="Wang J."/>
            <person name="Wang X."/>
            <person name="Li D."/>
            <person name="Liu D."/>
            <person name="Zhang X."/>
            <person name="Ji Z."/>
            <person name="Zhao W."/>
            <person name="Sun Y."/>
            <person name="Zhang Z."/>
            <person name="Bao J."/>
            <person name="Han Y."/>
            <person name="Dong L."/>
            <person name="Ji J."/>
            <person name="Chen P."/>
            <person name="Wu S."/>
            <person name="Liu J."/>
            <person name="Xiao Y."/>
            <person name="Bu D."/>
            <person name="Tan J."/>
            <person name="Yang L."/>
            <person name="Ye C."/>
            <person name="Zhang J."/>
            <person name="Xu J."/>
            <person name="Zhou Y."/>
            <person name="Yu Y."/>
            <person name="Zhang B."/>
            <person name="Zhuang S."/>
            <person name="Wei H."/>
            <person name="Liu B."/>
            <person name="Lei M."/>
            <person name="Yu H."/>
            <person name="Li Y."/>
            <person name="Xu H."/>
            <person name="Wei S."/>
            <person name="He X."/>
            <person name="Fang L."/>
            <person name="Zhang Z."/>
            <person name="Zhang Y."/>
            <person name="Huang X."/>
            <person name="Su Z."/>
            <person name="Tong W."/>
            <person name="Li J."/>
            <person name="Tong Z."/>
            <person name="Li S."/>
            <person name="Ye J."/>
            <person name="Wang L."/>
            <person name="Fang L."/>
            <person name="Lei T."/>
            <person name="Chen C."/>
            <person name="Chen H."/>
            <person name="Xu Z."/>
            <person name="Li H."/>
            <person name="Huang H."/>
            <person name="Zhang F."/>
            <person name="Xu H."/>
            <person name="Li N."/>
            <person name="Zhao C."/>
            <person name="Li S."/>
            <person name="Dong L."/>
            <person name="Huang Y."/>
            <person name="Li L."/>
            <person name="Xi Y."/>
            <person name="Qi Q."/>
            <person name="Li W."/>
            <person name="Zhang B."/>
            <person name="Hu W."/>
            <person name="Zhang Y."/>
            <person name="Tian X."/>
            <person name="Jiao Y."/>
            <person name="Liang X."/>
            <person name="Jin J."/>
            <person name="Gao L."/>
            <person name="Zheng W."/>
            <person name="Hao B."/>
            <person name="Liu S."/>
            <person name="Wang W."/>
            <person name="Yuan L."/>
            <person name="Cao M."/>
            <person name="McDermott J."/>
            <person name="Samudrala R."/>
            <person name="Wang J."/>
            <person name="Wong G.K."/>
            <person name="Yang H."/>
        </authorList>
    </citation>
    <scope>NUCLEOTIDE SEQUENCE [LARGE SCALE GENOMIC DNA]</scope>
</reference>
<evidence type="ECO:0000256" key="1">
    <source>
        <dbReference type="SAM" id="MobiDB-lite"/>
    </source>
</evidence>
<proteinExistence type="predicted"/>
<dbReference type="EMBL" id="CM000143">
    <property type="protein sequence ID" value="EEE65480.1"/>
    <property type="molecule type" value="Genomic_DNA"/>
</dbReference>
<dbReference type="PANTHER" id="PTHR33052">
    <property type="entry name" value="DUF4228 DOMAIN PROTEIN-RELATED"/>
    <property type="match status" value="1"/>
</dbReference>
<dbReference type="InterPro" id="IPR025322">
    <property type="entry name" value="PADRE_dom"/>
</dbReference>
<gene>
    <name evidence="2" type="ORF">OsJ_20882</name>
</gene>
<feature type="compositionally biased region" description="Low complexity" evidence="1">
    <location>
        <begin position="88"/>
        <end position="100"/>
    </location>
</feature>
<feature type="compositionally biased region" description="Polar residues" evidence="1">
    <location>
        <begin position="101"/>
        <end position="117"/>
    </location>
</feature>
<organism evidence="2">
    <name type="scientific">Oryza sativa subsp. japonica</name>
    <name type="common">Rice</name>
    <dbReference type="NCBI Taxonomy" id="39947"/>
    <lineage>
        <taxon>Eukaryota</taxon>
        <taxon>Viridiplantae</taxon>
        <taxon>Streptophyta</taxon>
        <taxon>Embryophyta</taxon>
        <taxon>Tracheophyta</taxon>
        <taxon>Spermatophyta</taxon>
        <taxon>Magnoliopsida</taxon>
        <taxon>Liliopsida</taxon>
        <taxon>Poales</taxon>
        <taxon>Poaceae</taxon>
        <taxon>BOP clade</taxon>
        <taxon>Oryzoideae</taxon>
        <taxon>Oryzeae</taxon>
        <taxon>Oryzinae</taxon>
        <taxon>Oryza</taxon>
        <taxon>Oryza sativa</taxon>
    </lineage>
</organism>
<dbReference type="AlphaFoldDB" id="B9FSL9"/>